<dbReference type="Proteomes" id="UP000199542">
    <property type="component" value="Unassembled WGS sequence"/>
</dbReference>
<evidence type="ECO:0000313" key="3">
    <source>
        <dbReference type="Proteomes" id="UP000199542"/>
    </source>
</evidence>
<feature type="domain" description="HEPN AbiJ-N-terminal" evidence="1">
    <location>
        <begin position="10"/>
        <end position="156"/>
    </location>
</feature>
<dbReference type="EMBL" id="FMTM01000008">
    <property type="protein sequence ID" value="SCW76969.1"/>
    <property type="molecule type" value="Genomic_DNA"/>
</dbReference>
<gene>
    <name evidence="2" type="ORF">SAMN02927900_04743</name>
</gene>
<organism evidence="2 3">
    <name type="scientific">Rhizobium mongolense subsp. loessense</name>
    <dbReference type="NCBI Taxonomy" id="158890"/>
    <lineage>
        <taxon>Bacteria</taxon>
        <taxon>Pseudomonadati</taxon>
        <taxon>Pseudomonadota</taxon>
        <taxon>Alphaproteobacteria</taxon>
        <taxon>Hyphomicrobiales</taxon>
        <taxon>Rhizobiaceae</taxon>
        <taxon>Rhizobium/Agrobacterium group</taxon>
        <taxon>Rhizobium</taxon>
    </lineage>
</organism>
<dbReference type="InterPro" id="IPR049503">
    <property type="entry name" value="AbiJ_NTD4"/>
</dbReference>
<evidence type="ECO:0000313" key="2">
    <source>
        <dbReference type="EMBL" id="SCW76969.1"/>
    </source>
</evidence>
<name>A0A1G4T8U4_9HYPH</name>
<accession>A0A1G4T8U4</accession>
<dbReference type="Pfam" id="PF18863">
    <property type="entry name" value="AbiJ_NTD4"/>
    <property type="match status" value="1"/>
</dbReference>
<protein>
    <recommendedName>
        <fullName evidence="1">HEPN AbiJ-N-terminal domain-containing protein</fullName>
    </recommendedName>
</protein>
<reference evidence="2 3" key="1">
    <citation type="submission" date="2016-10" db="EMBL/GenBank/DDBJ databases">
        <authorList>
            <person name="de Groot N.N."/>
        </authorList>
    </citation>
    <scope>NUCLEOTIDE SEQUENCE [LARGE SCALE GENOMIC DNA]</scope>
    <source>
        <strain evidence="2 3">CGMCC 1.3401</strain>
    </source>
</reference>
<proteinExistence type="predicted"/>
<dbReference type="RefSeq" id="WP_092587218.1">
    <property type="nucleotide sequence ID" value="NZ_FMTM01000008.1"/>
</dbReference>
<sequence>MDNERHLISFEQAEGLVPLPSQLKLKEVTPIIKSRLWNVVHQKIVANTGDYALLKGVIQRVARAYIIERTSYLIDEWNNKAPELTQLWRRHFLPQASYSETLGFIEWFLRQLQDEYTSKYVENILVRERAAYRLVSNSIMPIASPEEGQAIIQAVEKASALGLDGVRSHLTKASTHLTAGSFADSVRESIHAVEAIVFNKTGITGSFSAAIRELNKASPMHDAFREALVKLYGYTSNEQGVRHSLFDQGDANVTERDALFMLGICASFVTYLLKAEGAPKE</sequence>
<evidence type="ECO:0000259" key="1">
    <source>
        <dbReference type="Pfam" id="PF18863"/>
    </source>
</evidence>
<dbReference type="AlphaFoldDB" id="A0A1G4T8U4"/>